<organism evidence="5 6">
    <name type="scientific">Nocardioides islandensis</name>
    <dbReference type="NCBI Taxonomy" id="433663"/>
    <lineage>
        <taxon>Bacteria</taxon>
        <taxon>Bacillati</taxon>
        <taxon>Actinomycetota</taxon>
        <taxon>Actinomycetes</taxon>
        <taxon>Propionibacteriales</taxon>
        <taxon>Nocardioidaceae</taxon>
        <taxon>Nocardioides</taxon>
    </lineage>
</organism>
<dbReference type="InterPro" id="IPR050519">
    <property type="entry name" value="Glycosyltransf_28_UgtP"/>
</dbReference>
<keyword evidence="3" id="KW-0808">Transferase</keyword>
<dbReference type="RefSeq" id="WP_194709020.1">
    <property type="nucleotide sequence ID" value="NZ_JADKPN010000019.1"/>
</dbReference>
<reference evidence="5" key="1">
    <citation type="submission" date="2020-11" db="EMBL/GenBank/DDBJ databases">
        <title>Nocardioides sp. nov., isolated from Soil of Cynanchum wilfordii Hemsley rhizosphere.</title>
        <authorList>
            <person name="Lee J.-S."/>
            <person name="Suh M.K."/>
            <person name="Kim J.-S."/>
        </authorList>
    </citation>
    <scope>NUCLEOTIDE SEQUENCE</scope>
    <source>
        <strain evidence="5">KCTC 19275</strain>
    </source>
</reference>
<evidence type="ECO:0000256" key="2">
    <source>
        <dbReference type="ARBA" id="ARBA00022676"/>
    </source>
</evidence>
<dbReference type="EMBL" id="JADKPN010000019">
    <property type="protein sequence ID" value="MBF4765840.1"/>
    <property type="molecule type" value="Genomic_DNA"/>
</dbReference>
<comment type="similarity">
    <text evidence="1">Belongs to the glycosyltransferase 28 family.</text>
</comment>
<keyword evidence="2" id="KW-0328">Glycosyltransferase</keyword>
<dbReference type="GO" id="GO:0016020">
    <property type="term" value="C:membrane"/>
    <property type="evidence" value="ECO:0007669"/>
    <property type="project" value="GOC"/>
</dbReference>
<keyword evidence="6" id="KW-1185">Reference proteome</keyword>
<evidence type="ECO:0000313" key="6">
    <source>
        <dbReference type="Proteomes" id="UP000640489"/>
    </source>
</evidence>
<sequence>MTSSAIVVVSGSYGAGHDAAAQALTDQLRSAGHRVSRFDLVDELSWRVGRLLRWLYFAQLRLLPATWGTTLRFLEGDGLLVRAVCQVLALLGRPLVRRLQGADLVISTHPFASQALGAARAAGRLVAPVVTYLTDASVHRLWVHDHVDLHLAIHAIAAAQAEALGGRSVVVEPAVALPAPLRASDWVPPWPAGKPAALVVGGSCGVGELRASAMDVLATGLMTPVVVCGTNERLREQVEGVPGLVALGWRDDMPSLLAGAACVVQNAGGMTSLESLAAGTPTLTYRPIPGHGLTNARALDDAGLVPWVPDAAGLEVALMRILVSGSSVSLPREAPSVVEVMQQRALLLPQPALVAA</sequence>
<name>A0A930YMP3_9ACTN</name>
<protein>
    <submittedName>
        <fullName evidence="5">Galactosyldiacylglycerol synthase</fullName>
    </submittedName>
</protein>
<dbReference type="InterPro" id="IPR009695">
    <property type="entry name" value="Diacylglyc_glucosyltr_N"/>
</dbReference>
<proteinExistence type="inferred from homology"/>
<dbReference type="Pfam" id="PF06925">
    <property type="entry name" value="MGDG_synth"/>
    <property type="match status" value="1"/>
</dbReference>
<comment type="caution">
    <text evidence="5">The sequence shown here is derived from an EMBL/GenBank/DDBJ whole genome shotgun (WGS) entry which is preliminary data.</text>
</comment>
<evidence type="ECO:0000259" key="4">
    <source>
        <dbReference type="Pfam" id="PF06925"/>
    </source>
</evidence>
<dbReference type="GO" id="GO:0016758">
    <property type="term" value="F:hexosyltransferase activity"/>
    <property type="evidence" value="ECO:0007669"/>
    <property type="project" value="InterPro"/>
</dbReference>
<feature type="domain" description="Diacylglycerol glucosyltransferase N-terminal" evidence="4">
    <location>
        <begin position="17"/>
        <end position="161"/>
    </location>
</feature>
<dbReference type="GO" id="GO:0009247">
    <property type="term" value="P:glycolipid biosynthetic process"/>
    <property type="evidence" value="ECO:0007669"/>
    <property type="project" value="InterPro"/>
</dbReference>
<dbReference type="SUPFAM" id="SSF53756">
    <property type="entry name" value="UDP-Glycosyltransferase/glycogen phosphorylase"/>
    <property type="match status" value="1"/>
</dbReference>
<dbReference type="PANTHER" id="PTHR43025">
    <property type="entry name" value="MONOGALACTOSYLDIACYLGLYCEROL SYNTHASE"/>
    <property type="match status" value="1"/>
</dbReference>
<evidence type="ECO:0000256" key="3">
    <source>
        <dbReference type="ARBA" id="ARBA00022679"/>
    </source>
</evidence>
<dbReference type="Gene3D" id="3.40.50.2000">
    <property type="entry name" value="Glycogen Phosphorylase B"/>
    <property type="match status" value="1"/>
</dbReference>
<evidence type="ECO:0000313" key="5">
    <source>
        <dbReference type="EMBL" id="MBF4765840.1"/>
    </source>
</evidence>
<dbReference type="Proteomes" id="UP000640489">
    <property type="component" value="Unassembled WGS sequence"/>
</dbReference>
<accession>A0A930YMP3</accession>
<dbReference type="AlphaFoldDB" id="A0A930YMP3"/>
<dbReference type="PANTHER" id="PTHR43025:SF3">
    <property type="entry name" value="MONOGALACTOSYLDIACYLGLYCEROL SYNTHASE 1, CHLOROPLASTIC"/>
    <property type="match status" value="1"/>
</dbReference>
<evidence type="ECO:0000256" key="1">
    <source>
        <dbReference type="ARBA" id="ARBA00006962"/>
    </source>
</evidence>
<gene>
    <name evidence="5" type="ORF">ISU07_22125</name>
</gene>